<evidence type="ECO:0000259" key="8">
    <source>
        <dbReference type="PROSITE" id="PS51724"/>
    </source>
</evidence>
<dbReference type="GO" id="GO:0000270">
    <property type="term" value="P:peptidoglycan metabolic process"/>
    <property type="evidence" value="ECO:0007669"/>
    <property type="project" value="UniProtKB-UniRule"/>
</dbReference>
<keyword evidence="1 7" id="KW-0732">Signal</keyword>
<feature type="compositionally biased region" description="Polar residues" evidence="6">
    <location>
        <begin position="233"/>
        <end position="242"/>
    </location>
</feature>
<feature type="chain" id="PRO_5011803369" description="Endolytic peptidoglycan transglycosylase RlpA" evidence="7">
    <location>
        <begin position="21"/>
        <end position="400"/>
    </location>
</feature>
<dbReference type="InterPro" id="IPR012997">
    <property type="entry name" value="RplA"/>
</dbReference>
<evidence type="ECO:0000313" key="9">
    <source>
        <dbReference type="EMBL" id="SFV38947.1"/>
    </source>
</evidence>
<feature type="signal peptide" evidence="7">
    <location>
        <begin position="1"/>
        <end position="20"/>
    </location>
</feature>
<feature type="compositionally biased region" description="Polar residues" evidence="6">
    <location>
        <begin position="276"/>
        <end position="293"/>
    </location>
</feature>
<evidence type="ECO:0000256" key="1">
    <source>
        <dbReference type="ARBA" id="ARBA00022729"/>
    </source>
</evidence>
<evidence type="ECO:0000256" key="3">
    <source>
        <dbReference type="ARBA" id="ARBA00023316"/>
    </source>
</evidence>
<keyword evidence="4 9" id="KW-0449">Lipoprotein</keyword>
<dbReference type="GO" id="GO:0008932">
    <property type="term" value="F:lytic endotransglycosylase activity"/>
    <property type="evidence" value="ECO:0007669"/>
    <property type="project" value="UniProtKB-UniRule"/>
</dbReference>
<evidence type="ECO:0000256" key="6">
    <source>
        <dbReference type="SAM" id="MobiDB-lite"/>
    </source>
</evidence>
<evidence type="ECO:0000256" key="2">
    <source>
        <dbReference type="ARBA" id="ARBA00023239"/>
    </source>
</evidence>
<evidence type="ECO:0000256" key="5">
    <source>
        <dbReference type="RuleBase" id="RU003495"/>
    </source>
</evidence>
<organism evidence="9 10">
    <name type="scientific">Hyphomicrobium facile</name>
    <dbReference type="NCBI Taxonomy" id="51670"/>
    <lineage>
        <taxon>Bacteria</taxon>
        <taxon>Pseudomonadati</taxon>
        <taxon>Pseudomonadota</taxon>
        <taxon>Alphaproteobacteria</taxon>
        <taxon>Hyphomicrobiales</taxon>
        <taxon>Hyphomicrobiaceae</taxon>
        <taxon>Hyphomicrobium</taxon>
    </lineage>
</organism>
<dbReference type="CDD" id="cd22268">
    <property type="entry name" value="DPBB_RlpA-like"/>
    <property type="match status" value="1"/>
</dbReference>
<name>A0A1I7NW99_9HYPH</name>
<dbReference type="PROSITE" id="PS51257">
    <property type="entry name" value="PROKAR_LIPOPROTEIN"/>
    <property type="match status" value="1"/>
</dbReference>
<accession>A0A1I7NW99</accession>
<keyword evidence="4" id="KW-0472">Membrane</keyword>
<dbReference type="InterPro" id="IPR036680">
    <property type="entry name" value="SPOR-like_sf"/>
</dbReference>
<dbReference type="InterPro" id="IPR009009">
    <property type="entry name" value="RlpA-like_DPBB"/>
</dbReference>
<sequence length="400" mass="42917">MERRFFGSLGACRLMLAASAGVLTTACSSNNPSPGSLTGVSRPAFSEDEYGVKSSPRVVSSDNVPKGGGHFKLGSPYKVAGRWYVPREDPNYQASGVASWYGADFHGRRTANGEVFDSKALTAAHPTLPLPSYAYVTNLDNGKTVLVRVNDRGPYVNDRLIDMSYAAAKHLGYINNGRARVQVRFAGLAPLSGDDSRERQFLASQESGQRPGNWAPPPPKRAYASAEPRYESDYQSGYQSGNRAGYQALPADSSDRWSATSYRAALAGKPDRAPPATSQFQPFVQRASLSTPSRGDGRMSLSSSSSPQPFDKPFDPGAAPQPFDSGRTYVQVGIFRDRSNAERLRRELGSLGPVEVAPLQVGTGAEAYRVRVGPFSGADASRAQSRIATYGVANTAIVND</sequence>
<dbReference type="NCBIfam" id="TIGR00413">
    <property type="entry name" value="rlpA"/>
    <property type="match status" value="1"/>
</dbReference>
<dbReference type="GO" id="GO:0009279">
    <property type="term" value="C:cell outer membrane"/>
    <property type="evidence" value="ECO:0007669"/>
    <property type="project" value="TreeGrafter"/>
</dbReference>
<proteinExistence type="inferred from homology"/>
<dbReference type="GO" id="GO:0071555">
    <property type="term" value="P:cell wall organization"/>
    <property type="evidence" value="ECO:0007669"/>
    <property type="project" value="UniProtKB-KW"/>
</dbReference>
<feature type="region of interest" description="Disordered" evidence="6">
    <location>
        <begin position="266"/>
        <end position="325"/>
    </location>
</feature>
<gene>
    <name evidence="4" type="primary">rlpA</name>
    <name evidence="9" type="ORF">SAMN04488557_3970</name>
</gene>
<keyword evidence="4" id="KW-0564">Palmitate</keyword>
<comment type="subcellular location">
    <subcellularLocation>
        <location evidence="4">Cell membrane</location>
        <topology evidence="4">Lipid-anchor</topology>
    </subcellularLocation>
</comment>
<evidence type="ECO:0000256" key="4">
    <source>
        <dbReference type="HAMAP-Rule" id="MF_02071"/>
    </source>
</evidence>
<dbReference type="SUPFAM" id="SSF110997">
    <property type="entry name" value="Sporulation related repeat"/>
    <property type="match status" value="1"/>
</dbReference>
<comment type="similarity">
    <text evidence="4 5">Belongs to the RlpA family.</text>
</comment>
<dbReference type="Gene3D" id="3.30.70.1070">
    <property type="entry name" value="Sporulation related repeat"/>
    <property type="match status" value="1"/>
</dbReference>
<keyword evidence="2 4" id="KW-0456">Lyase</keyword>
<dbReference type="PANTHER" id="PTHR34183:SF1">
    <property type="entry name" value="ENDOLYTIC PEPTIDOGLYCAN TRANSGLYCOSYLASE RLPA"/>
    <property type="match status" value="1"/>
</dbReference>
<dbReference type="HAMAP" id="MF_02071">
    <property type="entry name" value="RlpA"/>
    <property type="match status" value="1"/>
</dbReference>
<reference evidence="10" key="1">
    <citation type="submission" date="2016-10" db="EMBL/GenBank/DDBJ databases">
        <authorList>
            <person name="Varghese N."/>
            <person name="Submissions S."/>
        </authorList>
    </citation>
    <scope>NUCLEOTIDE SEQUENCE [LARGE SCALE GENOMIC DNA]</scope>
    <source>
        <strain evidence="10">DSM 1565</strain>
    </source>
</reference>
<dbReference type="EC" id="4.2.2.-" evidence="4"/>
<dbReference type="InterPro" id="IPR036908">
    <property type="entry name" value="RlpA-like_sf"/>
</dbReference>
<evidence type="ECO:0000313" key="10">
    <source>
        <dbReference type="Proteomes" id="UP000199423"/>
    </source>
</evidence>
<dbReference type="Proteomes" id="UP000199423">
    <property type="component" value="Unassembled WGS sequence"/>
</dbReference>
<dbReference type="InterPro" id="IPR007730">
    <property type="entry name" value="SPOR-like_dom"/>
</dbReference>
<comment type="function">
    <text evidence="4">Lytic transglycosylase with a strong preference for naked glycan strands that lack stem peptides.</text>
</comment>
<dbReference type="GO" id="GO:0005886">
    <property type="term" value="C:plasma membrane"/>
    <property type="evidence" value="ECO:0007669"/>
    <property type="project" value="UniProtKB-SubCell"/>
</dbReference>
<feature type="domain" description="SPOR" evidence="8">
    <location>
        <begin position="322"/>
        <end position="400"/>
    </location>
</feature>
<dbReference type="OrthoDB" id="9779128at2"/>
<dbReference type="Pfam" id="PF03330">
    <property type="entry name" value="DPBB_1"/>
    <property type="match status" value="1"/>
</dbReference>
<evidence type="ECO:0000256" key="7">
    <source>
        <dbReference type="SAM" id="SignalP"/>
    </source>
</evidence>
<dbReference type="PROSITE" id="PS51724">
    <property type="entry name" value="SPOR"/>
    <property type="match status" value="1"/>
</dbReference>
<keyword evidence="10" id="KW-1185">Reference proteome</keyword>
<dbReference type="GO" id="GO:0042834">
    <property type="term" value="F:peptidoglycan binding"/>
    <property type="evidence" value="ECO:0007669"/>
    <property type="project" value="InterPro"/>
</dbReference>
<dbReference type="STRING" id="51670.SAMN04488557_3970"/>
<dbReference type="PANTHER" id="PTHR34183">
    <property type="entry name" value="ENDOLYTIC PEPTIDOGLYCAN TRANSGLYCOSYLASE RLPA"/>
    <property type="match status" value="1"/>
</dbReference>
<dbReference type="SUPFAM" id="SSF50685">
    <property type="entry name" value="Barwin-like endoglucanases"/>
    <property type="match status" value="1"/>
</dbReference>
<dbReference type="Pfam" id="PF05036">
    <property type="entry name" value="SPOR"/>
    <property type="match status" value="1"/>
</dbReference>
<protein>
    <recommendedName>
        <fullName evidence="4">Endolytic peptidoglycan transglycosylase RlpA</fullName>
        <ecNumber evidence="4">4.2.2.-</ecNumber>
    </recommendedName>
</protein>
<dbReference type="AlphaFoldDB" id="A0A1I7NW99"/>
<feature type="region of interest" description="Disordered" evidence="6">
    <location>
        <begin position="196"/>
        <end position="252"/>
    </location>
</feature>
<keyword evidence="3 4" id="KW-0961">Cell wall biogenesis/degradation</keyword>
<dbReference type="InterPro" id="IPR034718">
    <property type="entry name" value="RlpA"/>
</dbReference>
<dbReference type="EMBL" id="FPCH01000005">
    <property type="protein sequence ID" value="SFV38947.1"/>
    <property type="molecule type" value="Genomic_DNA"/>
</dbReference>
<keyword evidence="4" id="KW-1003">Cell membrane</keyword>
<dbReference type="Gene3D" id="2.40.40.10">
    <property type="entry name" value="RlpA-like domain"/>
    <property type="match status" value="1"/>
</dbReference>